<gene>
    <name evidence="2" type="ORF">PG999_002879</name>
</gene>
<sequence length="381" mass="42607">MAAAVATTTKTSATTHPEIDELLKHQTFKELTQEQVSSFLQHGFLRVKDAIPAATCDRWTQHVWPRLGMDPHDSSTWHTERSHLAKLNLEPARDLAPRAWAAICELLGGEKRIAVPGGDMWTDAFIVNLGTPEGPVDPVPPRELTNWHVDGDFFVHFLDSPEQALLVIPCWGDVGENAGATWICDEGPKKIGQMLFDHPEGLNPMMNPRHEARRPAFQHSVYNKIIQDAPDSSFHEMTGEKGDVILMHPLMLHSASVNGKRVPSQGNPKLTTINHDRNYHEPPVSLRSPFQFDRADPSTYSLVELKTMRDLAGGPTALRGWKATGPREMFLPVRLPAQEKKRDEEIARLRALGIETQDPKIKQGPYLLLSQQQQPVTPIST</sequence>
<evidence type="ECO:0000313" key="3">
    <source>
        <dbReference type="Proteomes" id="UP001392437"/>
    </source>
</evidence>
<feature type="compositionally biased region" description="Polar residues" evidence="1">
    <location>
        <begin position="369"/>
        <end position="381"/>
    </location>
</feature>
<keyword evidence="3" id="KW-1185">Reference proteome</keyword>
<name>A0AAW0R9E6_9PEZI</name>
<reference evidence="2 3" key="1">
    <citation type="submission" date="2023-01" db="EMBL/GenBank/DDBJ databases">
        <title>Analysis of 21 Apiospora genomes using comparative genomics revels a genus with tremendous synthesis potential of carbohydrate active enzymes and secondary metabolites.</title>
        <authorList>
            <person name="Sorensen T."/>
        </authorList>
    </citation>
    <scope>NUCLEOTIDE SEQUENCE [LARGE SCALE GENOMIC DNA]</scope>
    <source>
        <strain evidence="2 3">CBS 117206</strain>
    </source>
</reference>
<comment type="caution">
    <text evidence="2">The sequence shown here is derived from an EMBL/GenBank/DDBJ whole genome shotgun (WGS) entry which is preliminary data.</text>
</comment>
<accession>A0AAW0R9E6</accession>
<evidence type="ECO:0008006" key="4">
    <source>
        <dbReference type="Google" id="ProtNLM"/>
    </source>
</evidence>
<dbReference type="Pfam" id="PF05721">
    <property type="entry name" value="PhyH"/>
    <property type="match status" value="1"/>
</dbReference>
<dbReference type="Proteomes" id="UP001392437">
    <property type="component" value="Unassembled WGS sequence"/>
</dbReference>
<dbReference type="AlphaFoldDB" id="A0AAW0R9E6"/>
<dbReference type="Gene3D" id="2.60.120.620">
    <property type="entry name" value="q2cbj1_9rhob like domain"/>
    <property type="match status" value="1"/>
</dbReference>
<organism evidence="2 3">
    <name type="scientific">Apiospora kogelbergensis</name>
    <dbReference type="NCBI Taxonomy" id="1337665"/>
    <lineage>
        <taxon>Eukaryota</taxon>
        <taxon>Fungi</taxon>
        <taxon>Dikarya</taxon>
        <taxon>Ascomycota</taxon>
        <taxon>Pezizomycotina</taxon>
        <taxon>Sordariomycetes</taxon>
        <taxon>Xylariomycetidae</taxon>
        <taxon>Amphisphaeriales</taxon>
        <taxon>Apiosporaceae</taxon>
        <taxon>Apiospora</taxon>
    </lineage>
</organism>
<dbReference type="SUPFAM" id="SSF51197">
    <property type="entry name" value="Clavaminate synthase-like"/>
    <property type="match status" value="1"/>
</dbReference>
<feature type="region of interest" description="Disordered" evidence="1">
    <location>
        <begin position="362"/>
        <end position="381"/>
    </location>
</feature>
<dbReference type="EMBL" id="JAQQWP010000002">
    <property type="protein sequence ID" value="KAK8130499.1"/>
    <property type="molecule type" value="Genomic_DNA"/>
</dbReference>
<protein>
    <recommendedName>
        <fullName evidence="4">Ectoine hydroxylase-related dioxygenase, phytanoyl-CoA dioxygenase (PhyH) family</fullName>
    </recommendedName>
</protein>
<dbReference type="InterPro" id="IPR008775">
    <property type="entry name" value="Phytyl_CoA_dOase-like"/>
</dbReference>
<proteinExistence type="predicted"/>
<evidence type="ECO:0000313" key="2">
    <source>
        <dbReference type="EMBL" id="KAK8130499.1"/>
    </source>
</evidence>
<evidence type="ECO:0000256" key="1">
    <source>
        <dbReference type="SAM" id="MobiDB-lite"/>
    </source>
</evidence>